<sequence length="160" mass="17489">MEFKTLKKIFKHLFNSFALMCFALPTFANVMVKDGYVRAMPASVPNTAAYMTLMNHTSDALTLVGVTTSAAKTAELHTIIEQNGVVKMRQVEGFELASHASLTLQPSGDHIMLLGLAKPLVVDDTVSLTLHFSNGTEQAIELPVKKKASASDEHAHHHHH</sequence>
<evidence type="ECO:0000256" key="1">
    <source>
        <dbReference type="SAM" id="SignalP"/>
    </source>
</evidence>
<dbReference type="RefSeq" id="WP_130598522.1">
    <property type="nucleotide sequence ID" value="NZ_CP036200.1"/>
</dbReference>
<keyword evidence="1" id="KW-0732">Signal</keyword>
<evidence type="ECO:0000313" key="3">
    <source>
        <dbReference type="Proteomes" id="UP000291106"/>
    </source>
</evidence>
<keyword evidence="3" id="KW-1185">Reference proteome</keyword>
<dbReference type="InterPro" id="IPR058248">
    <property type="entry name" value="Lxx211020-like"/>
</dbReference>
<dbReference type="Pfam" id="PF04314">
    <property type="entry name" value="PCuAC"/>
    <property type="match status" value="1"/>
</dbReference>
<gene>
    <name evidence="2" type="ORF">EXU30_06680</name>
</gene>
<feature type="chain" id="PRO_5019037124" evidence="1">
    <location>
        <begin position="29"/>
        <end position="160"/>
    </location>
</feature>
<dbReference type="InterPro" id="IPR036182">
    <property type="entry name" value="PCuAC_sf"/>
</dbReference>
<dbReference type="Proteomes" id="UP000291106">
    <property type="component" value="Chromosome"/>
</dbReference>
<accession>A0A411PFP4</accession>
<reference evidence="2 3" key="1">
    <citation type="submission" date="2019-02" db="EMBL/GenBank/DDBJ databases">
        <title>Shewanella sp. D4-2 isolated from Dokdo Island.</title>
        <authorList>
            <person name="Baek K."/>
        </authorList>
    </citation>
    <scope>NUCLEOTIDE SEQUENCE [LARGE SCALE GENOMIC DNA]</scope>
    <source>
        <strain evidence="2 3">D4-2</strain>
    </source>
</reference>
<evidence type="ECO:0000313" key="2">
    <source>
        <dbReference type="EMBL" id="QBF82416.1"/>
    </source>
</evidence>
<proteinExistence type="predicted"/>
<dbReference type="KEGG" id="smai:EXU30_06680"/>
<dbReference type="EMBL" id="CP036200">
    <property type="protein sequence ID" value="QBF82416.1"/>
    <property type="molecule type" value="Genomic_DNA"/>
</dbReference>
<dbReference type="AlphaFoldDB" id="A0A411PFP4"/>
<dbReference type="PANTHER" id="PTHR36302:SF1">
    <property type="entry name" value="COPPER CHAPERONE PCU(A)C"/>
    <property type="match status" value="1"/>
</dbReference>
<dbReference type="InterPro" id="IPR007410">
    <property type="entry name" value="LpqE-like"/>
</dbReference>
<name>A0A411PFP4_9GAMM</name>
<organism evidence="2 3">
    <name type="scientific">Shewanella maritima</name>
    <dbReference type="NCBI Taxonomy" id="2520507"/>
    <lineage>
        <taxon>Bacteria</taxon>
        <taxon>Pseudomonadati</taxon>
        <taxon>Pseudomonadota</taxon>
        <taxon>Gammaproteobacteria</taxon>
        <taxon>Alteromonadales</taxon>
        <taxon>Shewanellaceae</taxon>
        <taxon>Shewanella</taxon>
    </lineage>
</organism>
<dbReference type="OrthoDB" id="9796962at2"/>
<dbReference type="SUPFAM" id="SSF110087">
    <property type="entry name" value="DR1885-like metal-binding protein"/>
    <property type="match status" value="1"/>
</dbReference>
<dbReference type="PANTHER" id="PTHR36302">
    <property type="entry name" value="BLR7088 PROTEIN"/>
    <property type="match status" value="1"/>
</dbReference>
<feature type="signal peptide" evidence="1">
    <location>
        <begin position="1"/>
        <end position="28"/>
    </location>
</feature>
<protein>
    <submittedName>
        <fullName evidence="2">Copper chaperone PCu(A)C</fullName>
    </submittedName>
</protein>
<dbReference type="Gene3D" id="2.60.40.1890">
    <property type="entry name" value="PCu(A)C copper chaperone"/>
    <property type="match status" value="1"/>
</dbReference>